<proteinExistence type="predicted"/>
<protein>
    <submittedName>
        <fullName evidence="1">Uncharacterized protein</fullName>
    </submittedName>
</protein>
<accession>A0A7C9E1A7</accession>
<reference evidence="1" key="2">
    <citation type="submission" date="2020-07" db="EMBL/GenBank/DDBJ databases">
        <authorList>
            <person name="Vera ALvarez R."/>
            <person name="Arias-Moreno D.M."/>
            <person name="Jimenez-Jacinto V."/>
            <person name="Jimenez-Bremont J.F."/>
            <person name="Swaminathan K."/>
            <person name="Moose S.P."/>
            <person name="Guerrero-Gonzalez M.L."/>
            <person name="Marino-Ramirez L."/>
            <person name="Landsman D."/>
            <person name="Rodriguez-Kessler M."/>
            <person name="Delgado-Sanchez P."/>
        </authorList>
    </citation>
    <scope>NUCLEOTIDE SEQUENCE</scope>
    <source>
        <tissue evidence="1">Cladode</tissue>
    </source>
</reference>
<reference evidence="1" key="1">
    <citation type="journal article" date="2013" name="J. Plant Res.">
        <title>Effect of fungi and light on seed germination of three Opuntia species from semiarid lands of central Mexico.</title>
        <authorList>
            <person name="Delgado-Sanchez P."/>
            <person name="Jimenez-Bremont J.F."/>
            <person name="Guerrero-Gonzalez Mde L."/>
            <person name="Flores J."/>
        </authorList>
    </citation>
    <scope>NUCLEOTIDE SEQUENCE</scope>
    <source>
        <tissue evidence="1">Cladode</tissue>
    </source>
</reference>
<name>A0A7C9E1A7_OPUST</name>
<organism evidence="1">
    <name type="scientific">Opuntia streptacantha</name>
    <name type="common">Prickly pear cactus</name>
    <name type="synonym">Opuntia cardona</name>
    <dbReference type="NCBI Taxonomy" id="393608"/>
    <lineage>
        <taxon>Eukaryota</taxon>
        <taxon>Viridiplantae</taxon>
        <taxon>Streptophyta</taxon>
        <taxon>Embryophyta</taxon>
        <taxon>Tracheophyta</taxon>
        <taxon>Spermatophyta</taxon>
        <taxon>Magnoliopsida</taxon>
        <taxon>eudicotyledons</taxon>
        <taxon>Gunneridae</taxon>
        <taxon>Pentapetalae</taxon>
        <taxon>Caryophyllales</taxon>
        <taxon>Cactineae</taxon>
        <taxon>Cactaceae</taxon>
        <taxon>Opuntioideae</taxon>
        <taxon>Opuntia</taxon>
    </lineage>
</organism>
<dbReference type="EMBL" id="GISG01191961">
    <property type="protein sequence ID" value="MBA4656362.1"/>
    <property type="molecule type" value="Transcribed_RNA"/>
</dbReference>
<evidence type="ECO:0000313" key="1">
    <source>
        <dbReference type="EMBL" id="MBA4656362.1"/>
    </source>
</evidence>
<dbReference type="AlphaFoldDB" id="A0A7C9E1A7"/>
<sequence length="103" mass="11205">MQLLNHSLGGLPGQGSDRECELRLQAHKLARFHVPSVQCAGSDLICLCRACSCTRNTGHHPFNPGQTFQGANVEGCPGSLLHQCPLLFPRGFHRVLGIWSRCG</sequence>